<evidence type="ECO:0000313" key="2">
    <source>
        <dbReference type="Proteomes" id="UP001150603"/>
    </source>
</evidence>
<evidence type="ECO:0000313" key="1">
    <source>
        <dbReference type="EMBL" id="KAJ1929731.1"/>
    </source>
</evidence>
<reference evidence="1" key="1">
    <citation type="submission" date="2022-07" db="EMBL/GenBank/DDBJ databases">
        <title>Phylogenomic reconstructions and comparative analyses of Kickxellomycotina fungi.</title>
        <authorList>
            <person name="Reynolds N.K."/>
            <person name="Stajich J.E."/>
            <person name="Barry K."/>
            <person name="Grigoriev I.V."/>
            <person name="Crous P."/>
            <person name="Smith M.E."/>
        </authorList>
    </citation>
    <scope>NUCLEOTIDE SEQUENCE</scope>
    <source>
        <strain evidence="1">NRRL 5244</strain>
    </source>
</reference>
<accession>A0ACC1IY53</accession>
<keyword evidence="2" id="KW-1185">Reference proteome</keyword>
<dbReference type="Proteomes" id="UP001150603">
    <property type="component" value="Unassembled WGS sequence"/>
</dbReference>
<sequence>MSPKCDGARNADPQTPVKLNTGLATPPESPIATHIPSSLVRTASLPGGVHASKGASKVRGGRAGVPAPVPWERFKQLVDAHDLEPLGRSYECQSRYEKHMARMRCEYGSVANFLITHALADFIATTMVPEFDKSAPIDTSDFLFRVNDFPYYLGDGVEHWVMWCRKRLTPGFDAPEAAVQAIEQKFGQNVEWRYFVNPVAKQSVPQLSHAHVFVKTL</sequence>
<protein>
    <submittedName>
        <fullName evidence="1">Uncharacterized protein</fullName>
    </submittedName>
</protein>
<dbReference type="EMBL" id="JANBPW010006477">
    <property type="protein sequence ID" value="KAJ1929731.1"/>
    <property type="molecule type" value="Genomic_DNA"/>
</dbReference>
<organism evidence="1 2">
    <name type="scientific">Linderina macrospora</name>
    <dbReference type="NCBI Taxonomy" id="4868"/>
    <lineage>
        <taxon>Eukaryota</taxon>
        <taxon>Fungi</taxon>
        <taxon>Fungi incertae sedis</taxon>
        <taxon>Zoopagomycota</taxon>
        <taxon>Kickxellomycotina</taxon>
        <taxon>Kickxellomycetes</taxon>
        <taxon>Kickxellales</taxon>
        <taxon>Kickxellaceae</taxon>
        <taxon>Linderina</taxon>
    </lineage>
</organism>
<gene>
    <name evidence="1" type="ORF">FBU59_007023</name>
</gene>
<name>A0ACC1IY53_9FUNG</name>
<comment type="caution">
    <text evidence="1">The sequence shown here is derived from an EMBL/GenBank/DDBJ whole genome shotgun (WGS) entry which is preliminary data.</text>
</comment>
<proteinExistence type="predicted"/>